<dbReference type="PANTHER" id="PTHR45766:SF6">
    <property type="entry name" value="SWI_SNF-RELATED MATRIX-ASSOCIATED ACTIN-DEPENDENT REGULATOR OF CHROMATIN SUBFAMILY A-LIKE PROTEIN 1"/>
    <property type="match status" value="1"/>
</dbReference>
<organism evidence="3">
    <name type="scientific">marine sediment metagenome</name>
    <dbReference type="NCBI Taxonomy" id="412755"/>
    <lineage>
        <taxon>unclassified sequences</taxon>
        <taxon>metagenomes</taxon>
        <taxon>ecological metagenomes</taxon>
    </lineage>
</organism>
<dbReference type="GO" id="GO:0016787">
    <property type="term" value="F:hydrolase activity"/>
    <property type="evidence" value="ECO:0007669"/>
    <property type="project" value="UniProtKB-KW"/>
</dbReference>
<comment type="caution">
    <text evidence="3">The sequence shown here is derived from an EMBL/GenBank/DDBJ whole genome shotgun (WGS) entry which is preliminary data.</text>
</comment>
<dbReference type="Pfam" id="PF00271">
    <property type="entry name" value="Helicase_C"/>
    <property type="match status" value="1"/>
</dbReference>
<feature type="domain" description="Helicase C-terminal" evidence="2">
    <location>
        <begin position="133"/>
        <end position="293"/>
    </location>
</feature>
<dbReference type="AlphaFoldDB" id="X0UEG1"/>
<dbReference type="SUPFAM" id="SSF52540">
    <property type="entry name" value="P-loop containing nucleoside triphosphate hydrolases"/>
    <property type="match status" value="1"/>
</dbReference>
<evidence type="ECO:0000313" key="3">
    <source>
        <dbReference type="EMBL" id="GAF97696.1"/>
    </source>
</evidence>
<dbReference type="CDD" id="cd18793">
    <property type="entry name" value="SF2_C_SNF"/>
    <property type="match status" value="1"/>
</dbReference>
<dbReference type="EMBL" id="BARS01010824">
    <property type="protein sequence ID" value="GAF97696.1"/>
    <property type="molecule type" value="Genomic_DNA"/>
</dbReference>
<dbReference type="PANTHER" id="PTHR45766">
    <property type="entry name" value="DNA ANNEALING HELICASE AND ENDONUCLEASE ZRANB3 FAMILY MEMBER"/>
    <property type="match status" value="1"/>
</dbReference>
<evidence type="ECO:0000256" key="1">
    <source>
        <dbReference type="ARBA" id="ARBA00022801"/>
    </source>
</evidence>
<dbReference type="Gene3D" id="3.40.50.300">
    <property type="entry name" value="P-loop containing nucleotide triphosphate hydrolases"/>
    <property type="match status" value="1"/>
</dbReference>
<name>X0UEG1_9ZZZZ</name>
<gene>
    <name evidence="3" type="ORF">S01H1_19918</name>
</gene>
<reference evidence="3" key="1">
    <citation type="journal article" date="2014" name="Front. Microbiol.">
        <title>High frequency of phylogenetically diverse reductive dehalogenase-homologous genes in deep subseafloor sedimentary metagenomes.</title>
        <authorList>
            <person name="Kawai M."/>
            <person name="Futagami T."/>
            <person name="Toyoda A."/>
            <person name="Takaki Y."/>
            <person name="Nishi S."/>
            <person name="Hori S."/>
            <person name="Arai W."/>
            <person name="Tsubouchi T."/>
            <person name="Morono Y."/>
            <person name="Uchiyama I."/>
            <person name="Ito T."/>
            <person name="Fujiyama A."/>
            <person name="Inagaki F."/>
            <person name="Takami H."/>
        </authorList>
    </citation>
    <scope>NUCLEOTIDE SEQUENCE</scope>
    <source>
        <strain evidence="3">Expedition CK06-06</strain>
    </source>
</reference>
<dbReference type="InterPro" id="IPR001650">
    <property type="entry name" value="Helicase_C-like"/>
</dbReference>
<keyword evidence="1" id="KW-0378">Hydrolase</keyword>
<dbReference type="InterPro" id="IPR027417">
    <property type="entry name" value="P-loop_NTPase"/>
</dbReference>
<feature type="non-terminal residue" evidence="3">
    <location>
        <position position="293"/>
    </location>
</feature>
<dbReference type="SMART" id="SM00490">
    <property type="entry name" value="HELICc"/>
    <property type="match status" value="1"/>
</dbReference>
<sequence length="293" mass="33643">REQGFVGIFRTRFLKRLESSVEAFRVSLHRALTFESTYLDYLLDGKVVASQDFQKAMRFLERDVEDDPSPGSMADELDEVAEARAHIESLPKVDLNQYDLRKLKRDVEADVRLLKDLYDKTAPLAENDAKIEAIKQVLAKGLRGQKVLIFSSFKDTARYVHRVLTGDNSAKWRERIGDPNIRRIDSGNHPPERGHILGHFAPVANEMEIKPDDEIDILISTDVLSEGQNLQDCGVIVNYDLTWNPVRLVQRNGRIDRIGSPHETIKIFNMFPEDELERLLHLVERLTTRISQI</sequence>
<evidence type="ECO:0000259" key="2">
    <source>
        <dbReference type="PROSITE" id="PS51194"/>
    </source>
</evidence>
<dbReference type="InterPro" id="IPR049730">
    <property type="entry name" value="SNF2/RAD54-like_C"/>
</dbReference>
<dbReference type="PROSITE" id="PS51194">
    <property type="entry name" value="HELICASE_CTER"/>
    <property type="match status" value="1"/>
</dbReference>
<accession>X0UEG1</accession>
<protein>
    <recommendedName>
        <fullName evidence="2">Helicase C-terminal domain-containing protein</fullName>
    </recommendedName>
</protein>
<feature type="non-terminal residue" evidence="3">
    <location>
        <position position="1"/>
    </location>
</feature>
<proteinExistence type="predicted"/>